<dbReference type="GO" id="GO:0004497">
    <property type="term" value="F:monooxygenase activity"/>
    <property type="evidence" value="ECO:0007669"/>
    <property type="project" value="UniProtKB-KW"/>
</dbReference>
<protein>
    <submittedName>
        <fullName evidence="4">Uncharacterized protein</fullName>
    </submittedName>
</protein>
<sequence length="173" mass="19042">MFVSAWRSALEKWVDRSGKILLIGEAAHPLLLMILQPCSTHGASMAVEDGEALGVLVAHLRMRAQIPQIMEGFQELHQVCCNFIYRAELSNASLTMLPAGEVRGIYDAGLHASLETGVEKWDKGVLRDQWEQIGEGFAYHAREASEDWWMKWGALGEASAGLAANFAIQVTMG</sequence>
<dbReference type="Gene3D" id="3.50.50.60">
    <property type="entry name" value="FAD/NAD(P)-binding domain"/>
    <property type="match status" value="1"/>
</dbReference>
<evidence type="ECO:0000313" key="5">
    <source>
        <dbReference type="Proteomes" id="UP001221757"/>
    </source>
</evidence>
<dbReference type="InterPro" id="IPR036188">
    <property type="entry name" value="FAD/NAD-bd_sf"/>
</dbReference>
<comment type="similarity">
    <text evidence="1">Belongs to the paxM FAD-dependent monooxygenase family.</text>
</comment>
<keyword evidence="5" id="KW-1185">Reference proteome</keyword>
<keyword evidence="3" id="KW-0503">Monooxygenase</keyword>
<evidence type="ECO:0000313" key="4">
    <source>
        <dbReference type="EMBL" id="KAJ7683553.1"/>
    </source>
</evidence>
<dbReference type="AlphaFoldDB" id="A0AAD7D8L2"/>
<gene>
    <name evidence="4" type="ORF">B0H17DRAFT_1137680</name>
</gene>
<proteinExistence type="inferred from homology"/>
<name>A0AAD7D8L2_MYCRO</name>
<dbReference type="InterPro" id="IPR050493">
    <property type="entry name" value="FAD-dep_Monooxygenase_BioMet"/>
</dbReference>
<comment type="caution">
    <text evidence="4">The sequence shown here is derived from an EMBL/GenBank/DDBJ whole genome shotgun (WGS) entry which is preliminary data.</text>
</comment>
<dbReference type="EMBL" id="JARKIE010000107">
    <property type="protein sequence ID" value="KAJ7683553.1"/>
    <property type="molecule type" value="Genomic_DNA"/>
</dbReference>
<evidence type="ECO:0000256" key="3">
    <source>
        <dbReference type="ARBA" id="ARBA00023033"/>
    </source>
</evidence>
<dbReference type="Proteomes" id="UP001221757">
    <property type="component" value="Unassembled WGS sequence"/>
</dbReference>
<accession>A0AAD7D8L2</accession>
<dbReference type="SUPFAM" id="SSF51905">
    <property type="entry name" value="FAD/NAD(P)-binding domain"/>
    <property type="match status" value="1"/>
</dbReference>
<reference evidence="4" key="1">
    <citation type="submission" date="2023-03" db="EMBL/GenBank/DDBJ databases">
        <title>Massive genome expansion in bonnet fungi (Mycena s.s.) driven by repeated elements and novel gene families across ecological guilds.</title>
        <authorList>
            <consortium name="Lawrence Berkeley National Laboratory"/>
            <person name="Harder C.B."/>
            <person name="Miyauchi S."/>
            <person name="Viragh M."/>
            <person name="Kuo A."/>
            <person name="Thoen E."/>
            <person name="Andreopoulos B."/>
            <person name="Lu D."/>
            <person name="Skrede I."/>
            <person name="Drula E."/>
            <person name="Henrissat B."/>
            <person name="Morin E."/>
            <person name="Kohler A."/>
            <person name="Barry K."/>
            <person name="LaButti K."/>
            <person name="Morin E."/>
            <person name="Salamov A."/>
            <person name="Lipzen A."/>
            <person name="Mereny Z."/>
            <person name="Hegedus B."/>
            <person name="Baldrian P."/>
            <person name="Stursova M."/>
            <person name="Weitz H."/>
            <person name="Taylor A."/>
            <person name="Grigoriev I.V."/>
            <person name="Nagy L.G."/>
            <person name="Martin F."/>
            <person name="Kauserud H."/>
        </authorList>
    </citation>
    <scope>NUCLEOTIDE SEQUENCE</scope>
    <source>
        <strain evidence="4">CBHHK067</strain>
    </source>
</reference>
<evidence type="ECO:0000256" key="2">
    <source>
        <dbReference type="ARBA" id="ARBA00023002"/>
    </source>
</evidence>
<dbReference type="PANTHER" id="PTHR13789:SF238">
    <property type="entry name" value="PUTATIVE (AFU_ORTHOLOGUE AFUA_2G01680)-RELATED"/>
    <property type="match status" value="1"/>
</dbReference>
<organism evidence="4 5">
    <name type="scientific">Mycena rosella</name>
    <name type="common">Pink bonnet</name>
    <name type="synonym">Agaricus rosellus</name>
    <dbReference type="NCBI Taxonomy" id="1033263"/>
    <lineage>
        <taxon>Eukaryota</taxon>
        <taxon>Fungi</taxon>
        <taxon>Dikarya</taxon>
        <taxon>Basidiomycota</taxon>
        <taxon>Agaricomycotina</taxon>
        <taxon>Agaricomycetes</taxon>
        <taxon>Agaricomycetidae</taxon>
        <taxon>Agaricales</taxon>
        <taxon>Marasmiineae</taxon>
        <taxon>Mycenaceae</taxon>
        <taxon>Mycena</taxon>
    </lineage>
</organism>
<dbReference type="PANTHER" id="PTHR13789">
    <property type="entry name" value="MONOOXYGENASE"/>
    <property type="match status" value="1"/>
</dbReference>
<evidence type="ECO:0000256" key="1">
    <source>
        <dbReference type="ARBA" id="ARBA00007992"/>
    </source>
</evidence>
<keyword evidence="2" id="KW-0560">Oxidoreductase</keyword>